<dbReference type="GO" id="GO:0016787">
    <property type="term" value="F:hydrolase activity"/>
    <property type="evidence" value="ECO:0007669"/>
    <property type="project" value="UniProtKB-KW"/>
</dbReference>
<dbReference type="InterPro" id="IPR000073">
    <property type="entry name" value="AB_hydrolase_1"/>
</dbReference>
<dbReference type="Pfam" id="PF00561">
    <property type="entry name" value="Abhydrolase_1"/>
    <property type="match status" value="1"/>
</dbReference>
<organism evidence="3 4">
    <name type="scientific">Xanthomarina gelatinilytica</name>
    <dbReference type="NCBI Taxonomy" id="1137281"/>
    <lineage>
        <taxon>Bacteria</taxon>
        <taxon>Pseudomonadati</taxon>
        <taxon>Bacteroidota</taxon>
        <taxon>Flavobacteriia</taxon>
        <taxon>Flavobacteriales</taxon>
        <taxon>Flavobacteriaceae</taxon>
        <taxon>Xanthomarina</taxon>
    </lineage>
</organism>
<evidence type="ECO:0000313" key="4">
    <source>
        <dbReference type="Proteomes" id="UP000263268"/>
    </source>
</evidence>
<evidence type="ECO:0000256" key="1">
    <source>
        <dbReference type="ARBA" id="ARBA00022801"/>
    </source>
</evidence>
<dbReference type="PANTHER" id="PTHR46118">
    <property type="entry name" value="PROTEIN ABHD11"/>
    <property type="match status" value="1"/>
</dbReference>
<protein>
    <submittedName>
        <fullName evidence="3">Alpha/beta hydrolase</fullName>
    </submittedName>
</protein>
<keyword evidence="1 3" id="KW-0378">Hydrolase</keyword>
<dbReference type="SUPFAM" id="SSF53474">
    <property type="entry name" value="alpha/beta-Hydrolases"/>
    <property type="match status" value="1"/>
</dbReference>
<gene>
    <name evidence="3" type="ORF">DHV22_05205</name>
</gene>
<dbReference type="InterPro" id="IPR029058">
    <property type="entry name" value="AB_hydrolase_fold"/>
</dbReference>
<feature type="domain" description="AB hydrolase-1" evidence="2">
    <location>
        <begin position="17"/>
        <end position="114"/>
    </location>
</feature>
<dbReference type="RefSeq" id="WP_417856143.1">
    <property type="nucleotide sequence ID" value="NZ_JBLWTM010000001.1"/>
</dbReference>
<dbReference type="Proteomes" id="UP000263268">
    <property type="component" value="Unassembled WGS sequence"/>
</dbReference>
<reference evidence="3 4" key="1">
    <citation type="journal article" date="2018" name="Nat. Biotechnol.">
        <title>A standardized bacterial taxonomy based on genome phylogeny substantially revises the tree of life.</title>
        <authorList>
            <person name="Parks D.H."/>
            <person name="Chuvochina M."/>
            <person name="Waite D.W."/>
            <person name="Rinke C."/>
            <person name="Skarshewski A."/>
            <person name="Chaumeil P.A."/>
            <person name="Hugenholtz P."/>
        </authorList>
    </citation>
    <scope>NUCLEOTIDE SEQUENCE [LARGE SCALE GENOMIC DNA]</scope>
    <source>
        <strain evidence="3">UBA10227</strain>
    </source>
</reference>
<evidence type="ECO:0000313" key="3">
    <source>
        <dbReference type="EMBL" id="HCY81036.1"/>
    </source>
</evidence>
<dbReference type="AlphaFoldDB" id="A0A3D6BP67"/>
<dbReference type="EMBL" id="DPRK01000090">
    <property type="protein sequence ID" value="HCY81036.1"/>
    <property type="molecule type" value="Genomic_DNA"/>
</dbReference>
<name>A0A3D6BP67_9FLAO</name>
<sequence length="259" mass="29745">MKKKETLYSNILGEGTPFVILHGFLGMSDNWKTLGTQFSENNFEVHLLDQRNHGRSFHSDVFNYEVLVEDLKTYCDVHQLKHIVLLGHSMGGKVAMLFAATYPEMVSKLLIADISPRYYPVHHELILKGLSSLDFNKIQSRGDADEQLAQYISNFGIRQFLLKNLYWNDAKELELRINLKVLKENIEEIGEALPIHAQYQGEALFLRGDRSEYIGAQDEAIIKNHFPNAKIVTIPKSGHWLHAENPKVFFNEVMKFLVS</sequence>
<accession>A0A3D6BP67</accession>
<evidence type="ECO:0000259" key="2">
    <source>
        <dbReference type="Pfam" id="PF00561"/>
    </source>
</evidence>
<comment type="caution">
    <text evidence="3">The sequence shown here is derived from an EMBL/GenBank/DDBJ whole genome shotgun (WGS) entry which is preliminary data.</text>
</comment>
<proteinExistence type="predicted"/>
<dbReference type="PANTHER" id="PTHR46118:SF4">
    <property type="entry name" value="PROTEIN ABHD11"/>
    <property type="match status" value="1"/>
</dbReference>
<dbReference type="Gene3D" id="3.40.50.1820">
    <property type="entry name" value="alpha/beta hydrolase"/>
    <property type="match status" value="1"/>
</dbReference>